<evidence type="ECO:0000256" key="2">
    <source>
        <dbReference type="ARBA" id="ARBA00022741"/>
    </source>
</evidence>
<proteinExistence type="predicted"/>
<keyword evidence="8" id="KW-0175">Coiled coil</keyword>
<feature type="region of interest" description="Disordered" evidence="9">
    <location>
        <begin position="500"/>
        <end position="525"/>
    </location>
</feature>
<dbReference type="InterPro" id="IPR038718">
    <property type="entry name" value="SNF2-like_sf"/>
</dbReference>
<evidence type="ECO:0000313" key="13">
    <source>
        <dbReference type="Proteomes" id="UP000054248"/>
    </source>
</evidence>
<feature type="compositionally biased region" description="Basic residues" evidence="9">
    <location>
        <begin position="67"/>
        <end position="88"/>
    </location>
</feature>
<evidence type="ECO:0000256" key="1">
    <source>
        <dbReference type="ARBA" id="ARBA00022723"/>
    </source>
</evidence>
<feature type="compositionally biased region" description="Low complexity" evidence="9">
    <location>
        <begin position="865"/>
        <end position="876"/>
    </location>
</feature>
<evidence type="ECO:0000259" key="10">
    <source>
        <dbReference type="PROSITE" id="PS50089"/>
    </source>
</evidence>
<reference evidence="12 13" key="1">
    <citation type="submission" date="2014-04" db="EMBL/GenBank/DDBJ databases">
        <authorList>
            <consortium name="DOE Joint Genome Institute"/>
            <person name="Kuo A."/>
            <person name="Girlanda M."/>
            <person name="Perotto S."/>
            <person name="Kohler A."/>
            <person name="Nagy L.G."/>
            <person name="Floudas D."/>
            <person name="Copeland A."/>
            <person name="Barry K.W."/>
            <person name="Cichocki N."/>
            <person name="Veneault-Fourrey C."/>
            <person name="LaButti K."/>
            <person name="Lindquist E.A."/>
            <person name="Lipzen A."/>
            <person name="Lundell T."/>
            <person name="Morin E."/>
            <person name="Murat C."/>
            <person name="Sun H."/>
            <person name="Tunlid A."/>
            <person name="Henrissat B."/>
            <person name="Grigoriev I.V."/>
            <person name="Hibbett D.S."/>
            <person name="Martin F."/>
            <person name="Nordberg H.P."/>
            <person name="Cantor M.N."/>
            <person name="Hua S.X."/>
        </authorList>
    </citation>
    <scope>NUCLEOTIDE SEQUENCE [LARGE SCALE GENOMIC DNA]</scope>
    <source>
        <strain evidence="12 13">MUT 4182</strain>
    </source>
</reference>
<dbReference type="PROSITE" id="PS51192">
    <property type="entry name" value="HELICASE_ATP_BIND_1"/>
    <property type="match status" value="1"/>
</dbReference>
<protein>
    <recommendedName>
        <fullName evidence="14">RING-type domain-containing protein</fullName>
    </recommendedName>
</protein>
<dbReference type="SUPFAM" id="SSF52540">
    <property type="entry name" value="P-loop containing nucleoside triphosphate hydrolases"/>
    <property type="match status" value="2"/>
</dbReference>
<dbReference type="PROSITE" id="PS00518">
    <property type="entry name" value="ZF_RING_1"/>
    <property type="match status" value="1"/>
</dbReference>
<dbReference type="InterPro" id="IPR000330">
    <property type="entry name" value="SNF2_N"/>
</dbReference>
<dbReference type="OrthoDB" id="5330228at2759"/>
<feature type="region of interest" description="Disordered" evidence="9">
    <location>
        <begin position="66"/>
        <end position="93"/>
    </location>
</feature>
<keyword evidence="6" id="KW-0067">ATP-binding</keyword>
<dbReference type="STRING" id="1051891.A0A0C3LL70"/>
<feature type="compositionally biased region" description="Basic residues" evidence="9">
    <location>
        <begin position="508"/>
        <end position="518"/>
    </location>
</feature>
<accession>A0A0C3LL70</accession>
<dbReference type="Pfam" id="PF26021">
    <property type="entry name" value="Ferritin_C144_05"/>
    <property type="match status" value="1"/>
</dbReference>
<dbReference type="HOGENOM" id="CLU_001592_2_1_1"/>
<evidence type="ECO:0000256" key="5">
    <source>
        <dbReference type="ARBA" id="ARBA00022833"/>
    </source>
</evidence>
<dbReference type="InterPro" id="IPR059033">
    <property type="entry name" value="C144_05_dom"/>
</dbReference>
<keyword evidence="13" id="KW-1185">Reference proteome</keyword>
<evidence type="ECO:0008006" key="14">
    <source>
        <dbReference type="Google" id="ProtNLM"/>
    </source>
</evidence>
<dbReference type="InterPro" id="IPR013083">
    <property type="entry name" value="Znf_RING/FYVE/PHD"/>
</dbReference>
<dbReference type="PANTHER" id="PTHR45865:SF1">
    <property type="entry name" value="E3 UBIQUITIN-PROTEIN LIGASE SHPRH"/>
    <property type="match status" value="1"/>
</dbReference>
<dbReference type="SUPFAM" id="SSF57850">
    <property type="entry name" value="RING/U-box"/>
    <property type="match status" value="1"/>
</dbReference>
<gene>
    <name evidence="12" type="ORF">M407DRAFT_28330</name>
</gene>
<evidence type="ECO:0000256" key="6">
    <source>
        <dbReference type="ARBA" id="ARBA00022840"/>
    </source>
</evidence>
<dbReference type="GO" id="GO:0008270">
    <property type="term" value="F:zinc ion binding"/>
    <property type="evidence" value="ECO:0007669"/>
    <property type="project" value="UniProtKB-KW"/>
</dbReference>
<organism evidence="12 13">
    <name type="scientific">Tulasnella calospora MUT 4182</name>
    <dbReference type="NCBI Taxonomy" id="1051891"/>
    <lineage>
        <taxon>Eukaryota</taxon>
        <taxon>Fungi</taxon>
        <taxon>Dikarya</taxon>
        <taxon>Basidiomycota</taxon>
        <taxon>Agaricomycotina</taxon>
        <taxon>Agaricomycetes</taxon>
        <taxon>Cantharellales</taxon>
        <taxon>Tulasnellaceae</taxon>
        <taxon>Tulasnella</taxon>
    </lineage>
</organism>
<evidence type="ECO:0000256" key="4">
    <source>
        <dbReference type="ARBA" id="ARBA00022801"/>
    </source>
</evidence>
<keyword evidence="2" id="KW-0547">Nucleotide-binding</keyword>
<dbReference type="Gene3D" id="3.30.40.10">
    <property type="entry name" value="Zinc/RING finger domain, C3HC4 (zinc finger)"/>
    <property type="match status" value="1"/>
</dbReference>
<keyword evidence="4" id="KW-0378">Hydrolase</keyword>
<evidence type="ECO:0000313" key="12">
    <source>
        <dbReference type="EMBL" id="KIO22117.1"/>
    </source>
</evidence>
<dbReference type="PANTHER" id="PTHR45865">
    <property type="entry name" value="E3 UBIQUITIN-PROTEIN LIGASE SHPRH FAMILY MEMBER"/>
    <property type="match status" value="1"/>
</dbReference>
<dbReference type="GO" id="GO:0000209">
    <property type="term" value="P:protein polyubiquitination"/>
    <property type="evidence" value="ECO:0007669"/>
    <property type="project" value="TreeGrafter"/>
</dbReference>
<dbReference type="GO" id="GO:0005634">
    <property type="term" value="C:nucleus"/>
    <property type="evidence" value="ECO:0007669"/>
    <property type="project" value="TreeGrafter"/>
</dbReference>
<reference evidence="13" key="2">
    <citation type="submission" date="2015-01" db="EMBL/GenBank/DDBJ databases">
        <title>Evolutionary Origins and Diversification of the Mycorrhizal Mutualists.</title>
        <authorList>
            <consortium name="DOE Joint Genome Institute"/>
            <consortium name="Mycorrhizal Genomics Consortium"/>
            <person name="Kohler A."/>
            <person name="Kuo A."/>
            <person name="Nagy L.G."/>
            <person name="Floudas D."/>
            <person name="Copeland A."/>
            <person name="Barry K.W."/>
            <person name="Cichocki N."/>
            <person name="Veneault-Fourrey C."/>
            <person name="LaButti K."/>
            <person name="Lindquist E.A."/>
            <person name="Lipzen A."/>
            <person name="Lundell T."/>
            <person name="Morin E."/>
            <person name="Murat C."/>
            <person name="Riley R."/>
            <person name="Ohm R."/>
            <person name="Sun H."/>
            <person name="Tunlid A."/>
            <person name="Henrissat B."/>
            <person name="Grigoriev I.V."/>
            <person name="Hibbett D.S."/>
            <person name="Martin F."/>
        </authorList>
    </citation>
    <scope>NUCLEOTIDE SEQUENCE [LARGE SCALE GENOMIC DNA]</scope>
    <source>
        <strain evidence="13">MUT 4182</strain>
    </source>
</reference>
<dbReference type="SMART" id="SM00487">
    <property type="entry name" value="DEXDc"/>
    <property type="match status" value="1"/>
</dbReference>
<dbReference type="GO" id="GO:0016787">
    <property type="term" value="F:hydrolase activity"/>
    <property type="evidence" value="ECO:0007669"/>
    <property type="project" value="UniProtKB-KW"/>
</dbReference>
<dbReference type="EMBL" id="KN823118">
    <property type="protein sequence ID" value="KIO22117.1"/>
    <property type="molecule type" value="Genomic_DNA"/>
</dbReference>
<dbReference type="InterPro" id="IPR001650">
    <property type="entry name" value="Helicase_C-like"/>
</dbReference>
<evidence type="ECO:0000256" key="3">
    <source>
        <dbReference type="ARBA" id="ARBA00022771"/>
    </source>
</evidence>
<evidence type="ECO:0000256" key="9">
    <source>
        <dbReference type="SAM" id="MobiDB-lite"/>
    </source>
</evidence>
<evidence type="ECO:0000256" key="8">
    <source>
        <dbReference type="SAM" id="Coils"/>
    </source>
</evidence>
<feature type="coiled-coil region" evidence="8">
    <location>
        <begin position="1236"/>
        <end position="1263"/>
    </location>
</feature>
<dbReference type="Gene3D" id="3.40.50.300">
    <property type="entry name" value="P-loop containing nucleotide triphosphate hydrolases"/>
    <property type="match status" value="1"/>
</dbReference>
<dbReference type="Proteomes" id="UP000054248">
    <property type="component" value="Unassembled WGS sequence"/>
</dbReference>
<evidence type="ECO:0000259" key="11">
    <source>
        <dbReference type="PROSITE" id="PS51192"/>
    </source>
</evidence>
<dbReference type="InterPro" id="IPR001841">
    <property type="entry name" value="Znf_RING"/>
</dbReference>
<dbReference type="PROSITE" id="PS50089">
    <property type="entry name" value="ZF_RING_2"/>
    <property type="match status" value="1"/>
</dbReference>
<dbReference type="InterPro" id="IPR014001">
    <property type="entry name" value="Helicase_ATP-bd"/>
</dbReference>
<dbReference type="Gene3D" id="3.40.50.10810">
    <property type="entry name" value="Tandem AAA-ATPase domain"/>
    <property type="match status" value="1"/>
</dbReference>
<keyword evidence="3 7" id="KW-0863">Zinc-finger</keyword>
<name>A0A0C3LL70_9AGAM</name>
<dbReference type="GO" id="GO:0005524">
    <property type="term" value="F:ATP binding"/>
    <property type="evidence" value="ECO:0007669"/>
    <property type="project" value="InterPro"/>
</dbReference>
<keyword evidence="1" id="KW-0479">Metal-binding</keyword>
<keyword evidence="5" id="KW-0862">Zinc</keyword>
<dbReference type="Pfam" id="PF00176">
    <property type="entry name" value="SNF2-rel_dom"/>
    <property type="match status" value="1"/>
</dbReference>
<dbReference type="InterPro" id="IPR049730">
    <property type="entry name" value="SNF2/RAD54-like_C"/>
</dbReference>
<sequence length="1617" mass="179923">MQTAASSSSHILDVRKPAYNGLWGPPRLEVYLGNLATAIRTDAPVEQTQDDESDTEIVEIPPIKAGRGSKRVAARRTPSARRPAKRPRVAKETAEAEHEIQTFLALEHVFEMTPNKGNTYTDNQARNYGWLKEEREFRQALVEHLEIGEQVERRVWIRKYRGGHGVYVVDGPSSNANQLFIAPQLVQDSFDPRDYDLPIWSADVLTTAVELEQNGCAQLETRLRVLPSATPANPSSSSIQAEHEFPFTFHLHVKLFLKSPSIFRPIRDLSDTTNEAQRRLLLYILQDHLELPADFDVDLPHFYGCLKSAPFTPPQLQKQIQPDGLESTLLPFQRNSVLWMLQHEGKTISPDDGKVMPLSEEQKPSPMFWLSIPPLGGSSKGKEKEREDWWFNVVTGELLPTRPPDDGVMGGLLAEEPGLGKTVESIALVLCNTPHPSTLPPPTWDEGAELEVSPIKGTLIVTPATLCKQWADELKVHAPHLRVLQYEGWTSATVKKVLSRSTSQAKVKSGRNTKKKSKKTSDTADQDEIDLGAADWRAFAGHFDVVLTTYNVLMKELNVARVPIKRPRREIAVYQAEDERFRSPLVMVEWQRVLMDEVQQVGGGKAAEMVSLIPRRASWAVSGTPAKAHVQDLVAPLRFMRIHPLLVDAPQATSNRLWNRLLKPTFWSSFRGIFDRYAVRTPKREAEGLDIPKQTRFVVPISLGMIERHFYDQTLEAALLELGLDARGVARYDDWELNGALLRSAIRRLRMACIHPQVGALGAQAVGGQRVLGGGVIRPIGDVLTGMVDANWQAWMTDKKNLITTRVHRSLLEQKGPGSAKQKKALEAFIPIRRDTLSLIEELRETLASHDEKGKQLIKEANTRAGGEASAIGASSTDKGQHQAASGDSKGKGKAISTESDDTSSPNPELLPASAEGDEHRHVRQGLLARIREAQVVLHRIEFCLGDLYHQLGKAKEEEESYDEAEALRRSLLKTTEDSANRAIARLNQEVIRAGVSSKQLALSHSVKPGIKSENLFLEANLIIDVLGEQRKLIFEWRGRICELLTQKIVSDGESADGNEYQRALDVQGEVEAYLVAYAALLADRREVLNQERTALATHDDRERRLRHTKAAARAAAAFDDGVDLANVVDADNGENQELAKLLKQQRQDCKEDLPAHRALRSVMIDLGKVIGSDAEQQIAKEEAKRLRRILQEQTGLIDRMLNEMTPLRAAFNGRIAYFRQLQELSDSVAEIVLADQTLQETLEENEDQIRRLEDSVRTKGARQRFLQYIAKKSEDIGEEDKECGICSCDFETGYLLVCGHLYCDECLQLWRKKHHGVAVPCPNCRADSQAGEIHRITFGKSTAEQVKQLRKEEAGVKSGAGFKAIKYNTISAETLEALTKVESFGNPGQYGSKIQTLVRHLLLLEETDPGTKSIVFSAWADSLHIIEHAMAANGISCIRIDANAGKRTAAYQFQTNPVIRVLLLHGERENSGLNLTCAKRIMLVEPTVNISFEIQAIARVDRLGQKEETEVYCYYAIDTVEQNILDIAARKGTSLYTTSNATTAVDLAAAAVIEQQKVEAPTKDKKLLKGDFIAGAEQMLEVLFPDLFVDIADIVMEDVVHEPASYGSPVAGPSGS</sequence>
<dbReference type="InterPro" id="IPR052583">
    <property type="entry name" value="ATP-helicase/E3_Ub-Ligase"/>
</dbReference>
<dbReference type="InterPro" id="IPR017907">
    <property type="entry name" value="Znf_RING_CS"/>
</dbReference>
<dbReference type="CDD" id="cd18793">
    <property type="entry name" value="SF2_C_SNF"/>
    <property type="match status" value="1"/>
</dbReference>
<dbReference type="GO" id="GO:0061630">
    <property type="term" value="F:ubiquitin protein ligase activity"/>
    <property type="evidence" value="ECO:0007669"/>
    <property type="project" value="TreeGrafter"/>
</dbReference>
<feature type="domain" description="Helicase ATP-binding" evidence="11">
    <location>
        <begin position="402"/>
        <end position="643"/>
    </location>
</feature>
<dbReference type="GO" id="GO:0006974">
    <property type="term" value="P:DNA damage response"/>
    <property type="evidence" value="ECO:0007669"/>
    <property type="project" value="TreeGrafter"/>
</dbReference>
<feature type="region of interest" description="Disordered" evidence="9">
    <location>
        <begin position="862"/>
        <end position="919"/>
    </location>
</feature>
<dbReference type="Pfam" id="PF00271">
    <property type="entry name" value="Helicase_C"/>
    <property type="match status" value="1"/>
</dbReference>
<dbReference type="InterPro" id="IPR027417">
    <property type="entry name" value="P-loop_NTPase"/>
</dbReference>
<evidence type="ECO:0000256" key="7">
    <source>
        <dbReference type="PROSITE-ProRule" id="PRU00175"/>
    </source>
</evidence>
<feature type="domain" description="RING-type" evidence="10">
    <location>
        <begin position="1284"/>
        <end position="1326"/>
    </location>
</feature>